<dbReference type="Gene3D" id="3.30.2300.10">
    <property type="entry name" value="THUMP superfamily"/>
    <property type="match status" value="1"/>
</dbReference>
<dbReference type="Proteomes" id="UP000187283">
    <property type="component" value="Unassembled WGS sequence"/>
</dbReference>
<dbReference type="OrthoDB" id="367221at2759"/>
<dbReference type="PANTHER" id="PTHR13452">
    <property type="entry name" value="THUMP DOMAIN CONTAINING PROTEIN 1-RELATED"/>
    <property type="match status" value="1"/>
</dbReference>
<evidence type="ECO:0000313" key="4">
    <source>
        <dbReference type="EMBL" id="OMJ22603.1"/>
    </source>
</evidence>
<dbReference type="AlphaFoldDB" id="A0A1R1Y6V6"/>
<reference evidence="4 5" key="1">
    <citation type="submission" date="2017-01" db="EMBL/GenBank/DDBJ databases">
        <authorList>
            <person name="Mah S.A."/>
            <person name="Swanson W.J."/>
            <person name="Moy G.W."/>
            <person name="Vacquier V.D."/>
        </authorList>
    </citation>
    <scope>NUCLEOTIDE SEQUENCE [LARGE SCALE GENOMIC DNA]</scope>
    <source>
        <strain evidence="4 5">GSMNP</strain>
    </source>
</reference>
<accession>A0A1R1Y6V6</accession>
<gene>
    <name evidence="4" type="ORF">AYI70_g2783</name>
</gene>
<dbReference type="InterPro" id="IPR004114">
    <property type="entry name" value="THUMP_dom"/>
</dbReference>
<comment type="caution">
    <text evidence="4">The sequence shown here is derived from an EMBL/GenBank/DDBJ whole genome shotgun (WGS) entry which is preliminary data.</text>
</comment>
<feature type="domain" description="THUMP" evidence="3">
    <location>
        <begin position="144"/>
        <end position="250"/>
    </location>
</feature>
<dbReference type="STRING" id="133412.A0A1R1Y6V6"/>
<dbReference type="Pfam" id="PF02926">
    <property type="entry name" value="THUMP"/>
    <property type="match status" value="1"/>
</dbReference>
<proteinExistence type="predicted"/>
<dbReference type="SMART" id="SM00981">
    <property type="entry name" value="THUMP"/>
    <property type="match status" value="1"/>
</dbReference>
<sequence length="282" mass="31767">MGANKRSAGESANNGKRNKSYHARKTEQTTANLGLSVGDRGVYITSEKGKEKSSCREVVKLLERYVALHYPELAKEEPKSDEKEQEELTIEEMVKNELATINSEKGKPKDSIFKQIDTKITCISFVTCPDTIDINFLVKEIMQDIAKNKKKDTRFTNRLIPFSNVCTANFSDIEAAIKAAGKDYLDNKDLANKRFMGVVKIRNNNTVNKEEIIKAIGSIFAENHSVDLNDPDFTVIVEVFRNICIVSVLTDYVILRKFNIFGLFSDGFAEPKKSIHSSEPKE</sequence>
<dbReference type="GO" id="GO:0006400">
    <property type="term" value="P:tRNA modification"/>
    <property type="evidence" value="ECO:0007669"/>
    <property type="project" value="InterPro"/>
</dbReference>
<dbReference type="PANTHER" id="PTHR13452:SF10">
    <property type="entry name" value="THUMP DOMAIN-CONTAINING PROTEIN 1"/>
    <property type="match status" value="1"/>
</dbReference>
<dbReference type="PROSITE" id="PS51165">
    <property type="entry name" value="THUMP"/>
    <property type="match status" value="1"/>
</dbReference>
<dbReference type="GO" id="GO:0003723">
    <property type="term" value="F:RNA binding"/>
    <property type="evidence" value="ECO:0007669"/>
    <property type="project" value="UniProtKB-UniRule"/>
</dbReference>
<dbReference type="CDD" id="cd11717">
    <property type="entry name" value="THUMP_THUMPD1_like"/>
    <property type="match status" value="1"/>
</dbReference>
<organism evidence="4 5">
    <name type="scientific">Smittium culicis</name>
    <dbReference type="NCBI Taxonomy" id="133412"/>
    <lineage>
        <taxon>Eukaryota</taxon>
        <taxon>Fungi</taxon>
        <taxon>Fungi incertae sedis</taxon>
        <taxon>Zoopagomycota</taxon>
        <taxon>Kickxellomycotina</taxon>
        <taxon>Harpellomycetes</taxon>
        <taxon>Harpellales</taxon>
        <taxon>Legeriomycetaceae</taxon>
        <taxon>Smittium</taxon>
    </lineage>
</organism>
<name>A0A1R1Y6V6_9FUNG</name>
<keyword evidence="1" id="KW-0694">RNA-binding</keyword>
<evidence type="ECO:0000256" key="1">
    <source>
        <dbReference type="PROSITE-ProRule" id="PRU00529"/>
    </source>
</evidence>
<evidence type="ECO:0000256" key="2">
    <source>
        <dbReference type="SAM" id="MobiDB-lite"/>
    </source>
</evidence>
<feature type="region of interest" description="Disordered" evidence="2">
    <location>
        <begin position="1"/>
        <end position="33"/>
    </location>
</feature>
<evidence type="ECO:0000259" key="3">
    <source>
        <dbReference type="PROSITE" id="PS51165"/>
    </source>
</evidence>
<protein>
    <submittedName>
        <fullName evidence="4">THUMP domain-containing protein 1</fullName>
    </submittedName>
</protein>
<evidence type="ECO:0000313" key="5">
    <source>
        <dbReference type="Proteomes" id="UP000187283"/>
    </source>
</evidence>
<dbReference type="SUPFAM" id="SSF143437">
    <property type="entry name" value="THUMP domain-like"/>
    <property type="match status" value="1"/>
</dbReference>
<dbReference type="InterPro" id="IPR040183">
    <property type="entry name" value="THUMPD1-like"/>
</dbReference>
<dbReference type="EMBL" id="LSSN01000723">
    <property type="protein sequence ID" value="OMJ22603.1"/>
    <property type="molecule type" value="Genomic_DNA"/>
</dbReference>
<keyword evidence="5" id="KW-1185">Reference proteome</keyword>